<name>A0ABV6LXQ2_9ACTN</name>
<evidence type="ECO:0000313" key="4">
    <source>
        <dbReference type="Proteomes" id="UP001589867"/>
    </source>
</evidence>
<accession>A0ABV6LXQ2</accession>
<gene>
    <name evidence="3" type="ORF">ACFFIA_05380</name>
</gene>
<feature type="region of interest" description="Disordered" evidence="1">
    <location>
        <begin position="72"/>
        <end position="110"/>
    </location>
</feature>
<dbReference type="EMBL" id="JBHLUH010000006">
    <property type="protein sequence ID" value="MFC0527087.1"/>
    <property type="molecule type" value="Genomic_DNA"/>
</dbReference>
<dbReference type="Proteomes" id="UP001589867">
    <property type="component" value="Unassembled WGS sequence"/>
</dbReference>
<keyword evidence="2" id="KW-0812">Transmembrane</keyword>
<sequence>MSPALAAEALVVGIGGGIFLIALGAVLTFALELNPWWINVKATGVIIMLAGSAVLLVTLWYWHDRRRRAVALDRRSSPARSPVSAPPPDAGPSKPSPADPPPAAQPSDGT</sequence>
<dbReference type="RefSeq" id="WP_377246305.1">
    <property type="nucleotide sequence ID" value="NZ_JBHLUH010000006.1"/>
</dbReference>
<feature type="compositionally biased region" description="Pro residues" evidence="1">
    <location>
        <begin position="84"/>
        <end position="104"/>
    </location>
</feature>
<feature type="transmembrane region" description="Helical" evidence="2">
    <location>
        <begin position="9"/>
        <end position="30"/>
    </location>
</feature>
<evidence type="ECO:0000256" key="2">
    <source>
        <dbReference type="SAM" id="Phobius"/>
    </source>
</evidence>
<comment type="caution">
    <text evidence="3">The sequence shown here is derived from an EMBL/GenBank/DDBJ whole genome shotgun (WGS) entry which is preliminary data.</text>
</comment>
<organism evidence="3 4">
    <name type="scientific">Phytohabitans kaempferiae</name>
    <dbReference type="NCBI Taxonomy" id="1620943"/>
    <lineage>
        <taxon>Bacteria</taxon>
        <taxon>Bacillati</taxon>
        <taxon>Actinomycetota</taxon>
        <taxon>Actinomycetes</taxon>
        <taxon>Micromonosporales</taxon>
        <taxon>Micromonosporaceae</taxon>
    </lineage>
</organism>
<keyword evidence="2" id="KW-1133">Transmembrane helix</keyword>
<protein>
    <submittedName>
        <fullName evidence="3">Uncharacterized protein</fullName>
    </submittedName>
</protein>
<reference evidence="3 4" key="1">
    <citation type="submission" date="2024-09" db="EMBL/GenBank/DDBJ databases">
        <authorList>
            <person name="Sun Q."/>
            <person name="Mori K."/>
        </authorList>
    </citation>
    <scope>NUCLEOTIDE SEQUENCE [LARGE SCALE GENOMIC DNA]</scope>
    <source>
        <strain evidence="3 4">TBRC 3947</strain>
    </source>
</reference>
<evidence type="ECO:0000256" key="1">
    <source>
        <dbReference type="SAM" id="MobiDB-lite"/>
    </source>
</evidence>
<keyword evidence="4" id="KW-1185">Reference proteome</keyword>
<feature type="transmembrane region" description="Helical" evidence="2">
    <location>
        <begin position="42"/>
        <end position="62"/>
    </location>
</feature>
<proteinExistence type="predicted"/>
<keyword evidence="2" id="KW-0472">Membrane</keyword>
<evidence type="ECO:0000313" key="3">
    <source>
        <dbReference type="EMBL" id="MFC0527087.1"/>
    </source>
</evidence>